<evidence type="ECO:0000313" key="4">
    <source>
        <dbReference type="EMBL" id="MFK2900811.1"/>
    </source>
</evidence>
<evidence type="ECO:0000256" key="3">
    <source>
        <dbReference type="SAM" id="MobiDB-lite"/>
    </source>
</evidence>
<dbReference type="InterPro" id="IPR020904">
    <property type="entry name" value="Sc_DH/Rdtase_CS"/>
</dbReference>
<gene>
    <name evidence="4" type="ORF">ISP15_10740</name>
</gene>
<dbReference type="SUPFAM" id="SSF51735">
    <property type="entry name" value="NAD(P)-binding Rossmann-fold domains"/>
    <property type="match status" value="1"/>
</dbReference>
<dbReference type="PRINTS" id="PR00081">
    <property type="entry name" value="GDHRDH"/>
</dbReference>
<dbReference type="EMBL" id="JADIKJ010000011">
    <property type="protein sequence ID" value="MFK2900811.1"/>
    <property type="molecule type" value="Genomic_DNA"/>
</dbReference>
<dbReference type="PANTHER" id="PTHR24321:SF8">
    <property type="entry name" value="ESTRADIOL 17-BETA-DEHYDROGENASE 8-RELATED"/>
    <property type="match status" value="1"/>
</dbReference>
<sequence>MSILPAIHAFDTQPMRHRVVLITGGAQGIGRGIAQAVLSAGGSVMIGDLDSEAGHACLDEWQAGERAAFRQLDVSREASVQRWVKAALARFGTIHGLVNNAGIADPHQGPLHELSLATWNRYLGTNLTGAFLCSKHALPSLAAASGAIVNIASTRALQSEPDTEAYAASKGGLLALTHALAISAGPAVRVNAILPGWIATDAWQKPTARHRPKLSRRDRSQHPAGRVGTPEDIGALASYLLSDASGFVTGQSFVVDGGMTVKMQYA</sequence>
<proteinExistence type="inferred from homology"/>
<keyword evidence="2" id="KW-0560">Oxidoreductase</keyword>
<dbReference type="Pfam" id="PF13561">
    <property type="entry name" value="adh_short_C2"/>
    <property type="match status" value="1"/>
</dbReference>
<dbReference type="InterPro" id="IPR002347">
    <property type="entry name" value="SDR_fam"/>
</dbReference>
<feature type="region of interest" description="Disordered" evidence="3">
    <location>
        <begin position="208"/>
        <end position="230"/>
    </location>
</feature>
<comment type="caution">
    <text evidence="4">The sequence shown here is derived from an EMBL/GenBank/DDBJ whole genome shotgun (WGS) entry which is preliminary data.</text>
</comment>
<dbReference type="InterPro" id="IPR036291">
    <property type="entry name" value="NAD(P)-bd_dom_sf"/>
</dbReference>
<name>A0ABW8JI75_9GAMM</name>
<dbReference type="Proteomes" id="UP001620461">
    <property type="component" value="Unassembled WGS sequence"/>
</dbReference>
<protein>
    <submittedName>
        <fullName evidence="4">SDR family oxidoreductase</fullName>
    </submittedName>
</protein>
<evidence type="ECO:0000256" key="2">
    <source>
        <dbReference type="ARBA" id="ARBA00023002"/>
    </source>
</evidence>
<dbReference type="NCBIfam" id="NF005559">
    <property type="entry name" value="PRK07231.1"/>
    <property type="match status" value="1"/>
</dbReference>
<organism evidence="4 5">
    <name type="scientific">Dyella jejuensis</name>
    <dbReference type="NCBI Taxonomy" id="1432009"/>
    <lineage>
        <taxon>Bacteria</taxon>
        <taxon>Pseudomonadati</taxon>
        <taxon>Pseudomonadota</taxon>
        <taxon>Gammaproteobacteria</taxon>
        <taxon>Lysobacterales</taxon>
        <taxon>Rhodanobacteraceae</taxon>
        <taxon>Dyella</taxon>
    </lineage>
</organism>
<accession>A0ABW8JI75</accession>
<dbReference type="PANTHER" id="PTHR24321">
    <property type="entry name" value="DEHYDROGENASES, SHORT CHAIN"/>
    <property type="match status" value="1"/>
</dbReference>
<dbReference type="Gene3D" id="3.40.50.720">
    <property type="entry name" value="NAD(P)-binding Rossmann-like Domain"/>
    <property type="match status" value="1"/>
</dbReference>
<keyword evidence="5" id="KW-1185">Reference proteome</keyword>
<comment type="similarity">
    <text evidence="1">Belongs to the short-chain dehydrogenases/reductases (SDR) family.</text>
</comment>
<dbReference type="RefSeq" id="WP_404547317.1">
    <property type="nucleotide sequence ID" value="NZ_JADIKJ010000011.1"/>
</dbReference>
<dbReference type="PROSITE" id="PS00061">
    <property type="entry name" value="ADH_SHORT"/>
    <property type="match status" value="1"/>
</dbReference>
<evidence type="ECO:0000313" key="5">
    <source>
        <dbReference type="Proteomes" id="UP001620461"/>
    </source>
</evidence>
<evidence type="ECO:0000256" key="1">
    <source>
        <dbReference type="ARBA" id="ARBA00006484"/>
    </source>
</evidence>
<dbReference type="PRINTS" id="PR00080">
    <property type="entry name" value="SDRFAMILY"/>
</dbReference>
<reference evidence="4 5" key="1">
    <citation type="submission" date="2020-10" db="EMBL/GenBank/DDBJ databases">
        <title>Phylogeny of dyella-like bacteria.</title>
        <authorList>
            <person name="Fu J."/>
        </authorList>
    </citation>
    <scope>NUCLEOTIDE SEQUENCE [LARGE SCALE GENOMIC DNA]</scope>
    <source>
        <strain evidence="4 5">JP1</strain>
    </source>
</reference>